<feature type="domain" description="ABC transporter" evidence="5">
    <location>
        <begin position="25"/>
        <end position="239"/>
    </location>
</feature>
<dbReference type="InterPro" id="IPR003439">
    <property type="entry name" value="ABC_transporter-like_ATP-bd"/>
</dbReference>
<reference evidence="7" key="1">
    <citation type="submission" date="2017-09" db="EMBL/GenBank/DDBJ databases">
        <title>Depth-based differentiation of microbial function through sediment-hosted aquifers and enrichment of novel symbionts in the deep terrestrial subsurface.</title>
        <authorList>
            <person name="Probst A.J."/>
            <person name="Ladd B."/>
            <person name="Jarett J.K."/>
            <person name="Geller-Mcgrath D.E."/>
            <person name="Sieber C.M.K."/>
            <person name="Emerson J.B."/>
            <person name="Anantharaman K."/>
            <person name="Thomas B.C."/>
            <person name="Malmstrom R."/>
            <person name="Stieglmeier M."/>
            <person name="Klingl A."/>
            <person name="Woyke T."/>
            <person name="Ryan C.M."/>
            <person name="Banfield J.F."/>
        </authorList>
    </citation>
    <scope>NUCLEOTIDE SEQUENCE [LARGE SCALE GENOMIC DNA]</scope>
</reference>
<comment type="similarity">
    <text evidence="1">Belongs to the ABC transporter superfamily.</text>
</comment>
<organism evidence="6 7">
    <name type="scientific">Candidatus Roizmanbacteria bacterium CG09_land_8_20_14_0_10_41_9</name>
    <dbReference type="NCBI Taxonomy" id="1974850"/>
    <lineage>
        <taxon>Bacteria</taxon>
        <taxon>Candidatus Roizmaniibacteriota</taxon>
    </lineage>
</organism>
<dbReference type="SUPFAM" id="SSF52540">
    <property type="entry name" value="P-loop containing nucleoside triphosphate hydrolases"/>
    <property type="match status" value="1"/>
</dbReference>
<dbReference type="Gene3D" id="3.40.50.300">
    <property type="entry name" value="P-loop containing nucleotide triphosphate hydrolases"/>
    <property type="match status" value="1"/>
</dbReference>
<dbReference type="Pfam" id="PF00005">
    <property type="entry name" value="ABC_tran"/>
    <property type="match status" value="1"/>
</dbReference>
<evidence type="ECO:0000256" key="1">
    <source>
        <dbReference type="ARBA" id="ARBA00005417"/>
    </source>
</evidence>
<gene>
    <name evidence="6" type="ORF">COT62_01400</name>
</gene>
<dbReference type="PANTHER" id="PTHR46743:SF2">
    <property type="entry name" value="TEICHOIC ACIDS EXPORT ATP-BINDING PROTEIN TAGH"/>
    <property type="match status" value="1"/>
</dbReference>
<dbReference type="InterPro" id="IPR017871">
    <property type="entry name" value="ABC_transporter-like_CS"/>
</dbReference>
<dbReference type="InterPro" id="IPR003593">
    <property type="entry name" value="AAA+_ATPase"/>
</dbReference>
<comment type="caution">
    <text evidence="6">The sequence shown here is derived from an EMBL/GenBank/DDBJ whole genome shotgun (WGS) entry which is preliminary data.</text>
</comment>
<evidence type="ECO:0000256" key="3">
    <source>
        <dbReference type="ARBA" id="ARBA00022741"/>
    </source>
</evidence>
<protein>
    <submittedName>
        <fullName evidence="6">Teichoic acid ABC transporter ATP-binding protein</fullName>
    </submittedName>
</protein>
<dbReference type="InterPro" id="IPR050683">
    <property type="entry name" value="Bact_Polysacc_Export_ATP-bd"/>
</dbReference>
<dbReference type="Proteomes" id="UP000231198">
    <property type="component" value="Unassembled WGS sequence"/>
</dbReference>
<dbReference type="GO" id="GO:0016887">
    <property type="term" value="F:ATP hydrolysis activity"/>
    <property type="evidence" value="ECO:0007669"/>
    <property type="project" value="InterPro"/>
</dbReference>
<evidence type="ECO:0000256" key="4">
    <source>
        <dbReference type="ARBA" id="ARBA00022840"/>
    </source>
</evidence>
<accession>A0A2H0WT73</accession>
<dbReference type="EMBL" id="PEZG01000030">
    <property type="protein sequence ID" value="PIS15872.1"/>
    <property type="molecule type" value="Genomic_DNA"/>
</dbReference>
<dbReference type="PANTHER" id="PTHR46743">
    <property type="entry name" value="TEICHOIC ACIDS EXPORT ATP-BINDING PROTEIN TAGH"/>
    <property type="match status" value="1"/>
</dbReference>
<dbReference type="PROSITE" id="PS50893">
    <property type="entry name" value="ABC_TRANSPORTER_2"/>
    <property type="match status" value="1"/>
</dbReference>
<name>A0A2H0WT73_9BACT</name>
<dbReference type="InterPro" id="IPR027417">
    <property type="entry name" value="P-loop_NTPase"/>
</dbReference>
<dbReference type="SMART" id="SM00382">
    <property type="entry name" value="AAA"/>
    <property type="match status" value="1"/>
</dbReference>
<evidence type="ECO:0000313" key="7">
    <source>
        <dbReference type="Proteomes" id="UP000231198"/>
    </source>
</evidence>
<dbReference type="CDD" id="cd03220">
    <property type="entry name" value="ABC_KpsT_Wzt"/>
    <property type="match status" value="1"/>
</dbReference>
<keyword evidence="3" id="KW-0547">Nucleotide-binding</keyword>
<keyword evidence="2" id="KW-0813">Transport</keyword>
<dbReference type="GO" id="GO:0016020">
    <property type="term" value="C:membrane"/>
    <property type="evidence" value="ECO:0007669"/>
    <property type="project" value="InterPro"/>
</dbReference>
<dbReference type="InterPro" id="IPR015860">
    <property type="entry name" value="ABC_transpr_TagH-like"/>
</dbReference>
<dbReference type="PROSITE" id="PS00211">
    <property type="entry name" value="ABC_TRANSPORTER_1"/>
    <property type="match status" value="1"/>
</dbReference>
<sequence>MDPNVIVLKNVEKYFFLQHQKTLKELVQALFKKQKTLEQVHALKSVSFTIQKGESVGIIGRNGAGKSTLLKLIAGVSVPTSGSLTVNGKVVPLIELGAGFHSELTGRENIYLNGVILGLKESYIKSKLKEIIEFSEIEKFIDIPIKYFSSGMQMRLAFSVAVFVDPEILLIDEILAVGDIEFKEKCLKKMEEFKKRGVTIVFVSHSMENVENFCERVIYMKEGKIEFDGDTKRGIDLYLK</sequence>
<proteinExistence type="inferred from homology"/>
<keyword evidence="4 6" id="KW-0067">ATP-binding</keyword>
<dbReference type="GO" id="GO:0005524">
    <property type="term" value="F:ATP binding"/>
    <property type="evidence" value="ECO:0007669"/>
    <property type="project" value="UniProtKB-KW"/>
</dbReference>
<evidence type="ECO:0000256" key="2">
    <source>
        <dbReference type="ARBA" id="ARBA00022448"/>
    </source>
</evidence>
<dbReference type="GO" id="GO:0140359">
    <property type="term" value="F:ABC-type transporter activity"/>
    <property type="evidence" value="ECO:0007669"/>
    <property type="project" value="InterPro"/>
</dbReference>
<evidence type="ECO:0000313" key="6">
    <source>
        <dbReference type="EMBL" id="PIS15872.1"/>
    </source>
</evidence>
<evidence type="ECO:0000259" key="5">
    <source>
        <dbReference type="PROSITE" id="PS50893"/>
    </source>
</evidence>
<dbReference type="AlphaFoldDB" id="A0A2H0WT73"/>